<evidence type="ECO:0000256" key="1">
    <source>
        <dbReference type="ARBA" id="ARBA00004434"/>
    </source>
</evidence>
<comment type="caution">
    <text evidence="12">The sequence shown here is derived from an EMBL/GenBank/DDBJ whole genome shotgun (WGS) entry which is preliminary data.</text>
</comment>
<comment type="subcellular location">
    <subcellularLocation>
        <location evidence="1">Mitochondrion inner membrane</location>
        <topology evidence="1">Single-pass membrane protein</topology>
    </subcellularLocation>
</comment>
<dbReference type="RefSeq" id="XP_067550323.1">
    <property type="nucleotide sequence ID" value="XM_067691883.1"/>
</dbReference>
<dbReference type="GO" id="GO:0016491">
    <property type="term" value="F:oxidoreductase activity"/>
    <property type="evidence" value="ECO:0007669"/>
    <property type="project" value="UniProtKB-KW"/>
</dbReference>
<sequence>MFARSLQRQAIRFNSTVARSAPRTLSNAYIGKLESRWTTLPKEEQQTIIEELKSRMELPWQDLSVAEKKAAYYISFGEWGPRRPLYGPGDKSKIFWIVTGSVVGSIALFGALKLLAKPNPASLNREWQEKSDEYLKSKNANPFSGYSQIQ</sequence>
<keyword evidence="10 11" id="KW-0472">Membrane</keyword>
<keyword evidence="6" id="KW-0809">Transit peptide</keyword>
<keyword evidence="7 11" id="KW-1133">Transmembrane helix</keyword>
<comment type="similarity">
    <text evidence="3">Belongs to the cytochrome c oxidase IV family.</text>
</comment>
<evidence type="ECO:0000256" key="6">
    <source>
        <dbReference type="ARBA" id="ARBA00022946"/>
    </source>
</evidence>
<name>A0A8H8DDB7_9ASCO</name>
<dbReference type="GeneID" id="93648926"/>
<evidence type="ECO:0000256" key="2">
    <source>
        <dbReference type="ARBA" id="ARBA00004673"/>
    </source>
</evidence>
<keyword evidence="5" id="KW-0999">Mitochondrion inner membrane</keyword>
<organism evidence="12 13">
    <name type="scientific">Candida metapsilosis</name>
    <dbReference type="NCBI Taxonomy" id="273372"/>
    <lineage>
        <taxon>Eukaryota</taxon>
        <taxon>Fungi</taxon>
        <taxon>Dikarya</taxon>
        <taxon>Ascomycota</taxon>
        <taxon>Saccharomycotina</taxon>
        <taxon>Pichiomycetes</taxon>
        <taxon>Debaryomycetaceae</taxon>
        <taxon>Candida/Lodderomyces clade</taxon>
        <taxon>Candida</taxon>
    </lineage>
</organism>
<evidence type="ECO:0000256" key="3">
    <source>
        <dbReference type="ARBA" id="ARBA00008135"/>
    </source>
</evidence>
<dbReference type="Proteomes" id="UP000669133">
    <property type="component" value="Unassembled WGS sequence"/>
</dbReference>
<dbReference type="InterPro" id="IPR004203">
    <property type="entry name" value="Cyt_c_oxidase_su4_fam"/>
</dbReference>
<keyword evidence="13" id="KW-1185">Reference proteome</keyword>
<evidence type="ECO:0000313" key="12">
    <source>
        <dbReference type="EMBL" id="KAG5421207.1"/>
    </source>
</evidence>
<comment type="pathway">
    <text evidence="2">Energy metabolism; oxidative phosphorylation.</text>
</comment>
<keyword evidence="9" id="KW-0496">Mitochondrion</keyword>
<evidence type="ECO:0000256" key="5">
    <source>
        <dbReference type="ARBA" id="ARBA00022792"/>
    </source>
</evidence>
<evidence type="ECO:0000256" key="8">
    <source>
        <dbReference type="ARBA" id="ARBA00023002"/>
    </source>
</evidence>
<dbReference type="EMBL" id="JAEOAQ010000001">
    <property type="protein sequence ID" value="KAG5421207.1"/>
    <property type="molecule type" value="Genomic_DNA"/>
</dbReference>
<evidence type="ECO:0000256" key="4">
    <source>
        <dbReference type="ARBA" id="ARBA00022692"/>
    </source>
</evidence>
<dbReference type="PANTHER" id="PTHR10707:SF10">
    <property type="entry name" value="CYTOCHROME C OXIDASE SUBUNIT 4"/>
    <property type="match status" value="1"/>
</dbReference>
<dbReference type="GO" id="GO:0006123">
    <property type="term" value="P:mitochondrial electron transport, cytochrome c to oxygen"/>
    <property type="evidence" value="ECO:0007669"/>
    <property type="project" value="InterPro"/>
</dbReference>
<dbReference type="Pfam" id="PF02936">
    <property type="entry name" value="COX4"/>
    <property type="match status" value="1"/>
</dbReference>
<dbReference type="Gene3D" id="1.10.442.10">
    <property type="entry name" value="Cytochrome c oxidase subunit IV"/>
    <property type="match status" value="1"/>
</dbReference>
<dbReference type="FunFam" id="1.10.442.10:FF:000002">
    <property type="entry name" value="Cytochrome c oxidase subunit V"/>
    <property type="match status" value="1"/>
</dbReference>
<dbReference type="AlphaFoldDB" id="A0A8H8DDB7"/>
<dbReference type="GO" id="GO:0045277">
    <property type="term" value="C:respiratory chain complex IV"/>
    <property type="evidence" value="ECO:0007669"/>
    <property type="project" value="InterPro"/>
</dbReference>
<evidence type="ECO:0000256" key="9">
    <source>
        <dbReference type="ARBA" id="ARBA00023128"/>
    </source>
</evidence>
<keyword evidence="4 11" id="KW-0812">Transmembrane</keyword>
<protein>
    <submittedName>
        <fullName evidence="12">Cox5</fullName>
    </submittedName>
</protein>
<reference evidence="12 13" key="1">
    <citation type="submission" date="2020-12" db="EMBL/GenBank/DDBJ databases">
        <title>Effect of drift, selection, and recombination on the evolution of hybrid genomes in Candida yeast pathogens.</title>
        <authorList>
            <person name="Mixao V."/>
            <person name="Ksiezopolska E."/>
            <person name="Saus E."/>
            <person name="Boekhout T."/>
            <person name="Gacser A."/>
            <person name="Gabaldon T."/>
        </authorList>
    </citation>
    <scope>NUCLEOTIDE SEQUENCE [LARGE SCALE GENOMIC DNA]</scope>
    <source>
        <strain evidence="12 13">BP57</strain>
    </source>
</reference>
<dbReference type="InterPro" id="IPR036639">
    <property type="entry name" value="Cyt_c_oxidase_su4_sf"/>
</dbReference>
<dbReference type="SUPFAM" id="SSF81406">
    <property type="entry name" value="Mitochondrial cytochrome c oxidase subunit IV"/>
    <property type="match status" value="1"/>
</dbReference>
<evidence type="ECO:0000313" key="13">
    <source>
        <dbReference type="Proteomes" id="UP000669133"/>
    </source>
</evidence>
<evidence type="ECO:0000256" key="10">
    <source>
        <dbReference type="ARBA" id="ARBA00023136"/>
    </source>
</evidence>
<dbReference type="GO" id="GO:0005743">
    <property type="term" value="C:mitochondrial inner membrane"/>
    <property type="evidence" value="ECO:0007669"/>
    <property type="project" value="UniProtKB-SubCell"/>
</dbReference>
<dbReference type="PANTHER" id="PTHR10707">
    <property type="entry name" value="CYTOCHROME C OXIDASE SUBUNIT IV"/>
    <property type="match status" value="1"/>
</dbReference>
<proteinExistence type="inferred from homology"/>
<gene>
    <name evidence="12" type="ORF">I9W82_000297</name>
</gene>
<evidence type="ECO:0000256" key="11">
    <source>
        <dbReference type="SAM" id="Phobius"/>
    </source>
</evidence>
<keyword evidence="8" id="KW-0560">Oxidoreductase</keyword>
<dbReference type="OrthoDB" id="186013at2759"/>
<feature type="transmembrane region" description="Helical" evidence="11">
    <location>
        <begin position="94"/>
        <end position="116"/>
    </location>
</feature>
<accession>A0A8H8DDB7</accession>
<evidence type="ECO:0000256" key="7">
    <source>
        <dbReference type="ARBA" id="ARBA00022989"/>
    </source>
</evidence>